<feature type="domain" description="Outer membrane protein beta-barrel" evidence="5">
    <location>
        <begin position="386"/>
        <end position="793"/>
    </location>
</feature>
<evidence type="ECO:0000256" key="1">
    <source>
        <dbReference type="ARBA" id="ARBA00004442"/>
    </source>
</evidence>
<feature type="region of interest" description="Disordered" evidence="4">
    <location>
        <begin position="798"/>
        <end position="818"/>
    </location>
</feature>
<dbReference type="InterPro" id="IPR036942">
    <property type="entry name" value="Beta-barrel_TonB_sf"/>
</dbReference>
<proteinExistence type="predicted"/>
<evidence type="ECO:0000313" key="6">
    <source>
        <dbReference type="EMBL" id="SDT60428.1"/>
    </source>
</evidence>
<sequence length="818" mass="90644">MVMKLIRIFLPALFTLFLINFAGAQTRGGKISGLVLDNTKKPLDGATVILLVAKDSTEVSTQLVNPDGSFTFQNLKDNTYILKVTYIGYKDYRSSNVVISQQKPVALPPFILSSTGKTLNEVAVTAQKSYVQQKIDRTVVNVGALISNTGANALEVLEKSPGVQVDADGNITFKGKSGVLVMIDDKPTYLSAADLATYLRSLPASSLDQIELMDNPPAKYDAAGNAGVINIKTKKNSIRGFHAVVSADYAQGFYGRTNESINMNYRVDKVNLFANIAYNGNQTFRRLEIDRNYFDANGDQTSSLKDISYFRPVNNNTNIKAGMDFYASPKTTWGVVFTGTIAPDHDNSPVYSLLYGKNGELDSTINTQNTSKDKFNSKGINLNYTHKYDSTGRQLNFDLDYIRDVSNSNQLFVNNTFLPDGTLTNSQTLSDNLPSTINIYSAKADYAHPLKGKAKLEAGVKSSYVNTDNAANYYNVVDGVSTIDYNNTNRFLYKENINAAYVNFNKDFGRFSLQTGLRVENTNGNGHQLGNAEKADSSFANHYTNLFPTAYFSYNLDTAKHNVLVLSYGRRVGRPNYSSLNPFTFFVDEFTYFSGNPFLKPQFTDNYKLAYSFKSLFTVAVAYDYTTDVQGETIHNDGNVFISTTGNIGQLKTLDFSINTNLQPAKWWTVNLYAEFYNNTYQGQFYTGYLNQSKNTFDFNGSNQFTISKTWSAEISGFYDSGGAYGQFITLPKGMLNAAIQKKILNNKGSIKLNMRDILHTFSPSGTITNIENATATFHNFVDTQVATLAFTYSFGKSTNNPPKRETGGADSEQGRAH</sequence>
<organism evidence="6 7">
    <name type="scientific">Mucilaginibacter mallensis</name>
    <dbReference type="NCBI Taxonomy" id="652787"/>
    <lineage>
        <taxon>Bacteria</taxon>
        <taxon>Pseudomonadati</taxon>
        <taxon>Bacteroidota</taxon>
        <taxon>Sphingobacteriia</taxon>
        <taxon>Sphingobacteriales</taxon>
        <taxon>Sphingobacteriaceae</taxon>
        <taxon>Mucilaginibacter</taxon>
    </lineage>
</organism>
<keyword evidence="3" id="KW-0998">Cell outer membrane</keyword>
<evidence type="ECO:0000259" key="5">
    <source>
        <dbReference type="Pfam" id="PF14905"/>
    </source>
</evidence>
<dbReference type="GO" id="GO:0009279">
    <property type="term" value="C:cell outer membrane"/>
    <property type="evidence" value="ECO:0007669"/>
    <property type="project" value="UniProtKB-SubCell"/>
</dbReference>
<dbReference type="Gene3D" id="2.170.130.10">
    <property type="entry name" value="TonB-dependent receptor, plug domain"/>
    <property type="match status" value="1"/>
</dbReference>
<gene>
    <name evidence="6" type="ORF">SAMN05216490_4273</name>
</gene>
<dbReference type="Proteomes" id="UP000199679">
    <property type="component" value="Chromosome I"/>
</dbReference>
<dbReference type="InterPro" id="IPR008969">
    <property type="entry name" value="CarboxyPept-like_regulatory"/>
</dbReference>
<keyword evidence="7" id="KW-1185">Reference proteome</keyword>
<dbReference type="SUPFAM" id="SSF56935">
    <property type="entry name" value="Porins"/>
    <property type="match status" value="1"/>
</dbReference>
<dbReference type="SUPFAM" id="SSF49464">
    <property type="entry name" value="Carboxypeptidase regulatory domain-like"/>
    <property type="match status" value="1"/>
</dbReference>
<dbReference type="PANTHER" id="PTHR40980">
    <property type="entry name" value="PLUG DOMAIN-CONTAINING PROTEIN"/>
    <property type="match status" value="1"/>
</dbReference>
<dbReference type="EMBL" id="LT629740">
    <property type="protein sequence ID" value="SDT60428.1"/>
    <property type="molecule type" value="Genomic_DNA"/>
</dbReference>
<dbReference type="Pfam" id="PF14905">
    <property type="entry name" value="OMP_b-brl_3"/>
    <property type="match status" value="1"/>
</dbReference>
<dbReference type="STRING" id="652787.SAMN05216490_4273"/>
<protein>
    <submittedName>
        <fullName evidence="6">Outer membrane receptor proteins, mostly Fe transport</fullName>
    </submittedName>
</protein>
<keyword evidence="6" id="KW-0675">Receptor</keyword>
<evidence type="ECO:0000256" key="3">
    <source>
        <dbReference type="ARBA" id="ARBA00023237"/>
    </source>
</evidence>
<evidence type="ECO:0000256" key="2">
    <source>
        <dbReference type="ARBA" id="ARBA00023136"/>
    </source>
</evidence>
<dbReference type="InterPro" id="IPR037066">
    <property type="entry name" value="Plug_dom_sf"/>
</dbReference>
<feature type="compositionally biased region" description="Basic and acidic residues" evidence="4">
    <location>
        <begin position="803"/>
        <end position="818"/>
    </location>
</feature>
<evidence type="ECO:0000313" key="7">
    <source>
        <dbReference type="Proteomes" id="UP000199679"/>
    </source>
</evidence>
<dbReference type="Gene3D" id="2.60.40.1120">
    <property type="entry name" value="Carboxypeptidase-like, regulatory domain"/>
    <property type="match status" value="1"/>
</dbReference>
<comment type="subcellular location">
    <subcellularLocation>
        <location evidence="1">Cell outer membrane</location>
    </subcellularLocation>
</comment>
<name>A0A1H2BQE7_MUCMA</name>
<keyword evidence="2" id="KW-0472">Membrane</keyword>
<reference evidence="6 7" key="1">
    <citation type="submission" date="2016-10" db="EMBL/GenBank/DDBJ databases">
        <authorList>
            <person name="de Groot N.N."/>
        </authorList>
    </citation>
    <scope>NUCLEOTIDE SEQUENCE [LARGE SCALE GENOMIC DNA]</scope>
    <source>
        <strain evidence="6 7">MP1X4</strain>
    </source>
</reference>
<accession>A0A1H2BQE7</accession>
<dbReference type="AlphaFoldDB" id="A0A1H2BQE7"/>
<evidence type="ECO:0000256" key="4">
    <source>
        <dbReference type="SAM" id="MobiDB-lite"/>
    </source>
</evidence>
<dbReference type="Pfam" id="PF13620">
    <property type="entry name" value="CarboxypepD_reg"/>
    <property type="match status" value="1"/>
</dbReference>
<dbReference type="InterPro" id="IPR041700">
    <property type="entry name" value="OMP_b-brl_3"/>
</dbReference>
<dbReference type="PANTHER" id="PTHR40980:SF4">
    <property type="entry name" value="TONB-DEPENDENT RECEPTOR-LIKE BETA-BARREL DOMAIN-CONTAINING PROTEIN"/>
    <property type="match status" value="1"/>
</dbReference>
<dbReference type="OrthoDB" id="606851at2"/>
<dbReference type="Gene3D" id="2.40.170.20">
    <property type="entry name" value="TonB-dependent receptor, beta-barrel domain"/>
    <property type="match status" value="1"/>
</dbReference>